<evidence type="ECO:0000313" key="2">
    <source>
        <dbReference type="EMBL" id="CAF5178363.1"/>
    </source>
</evidence>
<keyword evidence="1" id="KW-0732">Signal</keyword>
<feature type="signal peptide" evidence="1">
    <location>
        <begin position="1"/>
        <end position="23"/>
    </location>
</feature>
<accession>A0A8S3H9F3</accession>
<comment type="caution">
    <text evidence="2">The sequence shown here is derived from an EMBL/GenBank/DDBJ whole genome shotgun (WGS) entry which is preliminary data.</text>
</comment>
<proteinExistence type="predicted"/>
<dbReference type="Proteomes" id="UP000681720">
    <property type="component" value="Unassembled WGS sequence"/>
</dbReference>
<feature type="non-terminal residue" evidence="2">
    <location>
        <position position="1"/>
    </location>
</feature>
<name>A0A8S3H9F3_9BILA</name>
<organism evidence="2 3">
    <name type="scientific">Rotaria magnacalcarata</name>
    <dbReference type="NCBI Taxonomy" id="392030"/>
    <lineage>
        <taxon>Eukaryota</taxon>
        <taxon>Metazoa</taxon>
        <taxon>Spiralia</taxon>
        <taxon>Gnathifera</taxon>
        <taxon>Rotifera</taxon>
        <taxon>Eurotatoria</taxon>
        <taxon>Bdelloidea</taxon>
        <taxon>Philodinida</taxon>
        <taxon>Philodinidae</taxon>
        <taxon>Rotaria</taxon>
    </lineage>
</organism>
<gene>
    <name evidence="2" type="ORF">GIL414_LOCUS68456</name>
</gene>
<reference evidence="2" key="1">
    <citation type="submission" date="2021-02" db="EMBL/GenBank/DDBJ databases">
        <authorList>
            <person name="Nowell W R."/>
        </authorList>
    </citation>
    <scope>NUCLEOTIDE SEQUENCE</scope>
</reference>
<feature type="chain" id="PRO_5035852950" evidence="1">
    <location>
        <begin position="24"/>
        <end position="108"/>
    </location>
</feature>
<evidence type="ECO:0000313" key="3">
    <source>
        <dbReference type="Proteomes" id="UP000681720"/>
    </source>
</evidence>
<evidence type="ECO:0000256" key="1">
    <source>
        <dbReference type="SAM" id="SignalP"/>
    </source>
</evidence>
<protein>
    <submittedName>
        <fullName evidence="2">Uncharacterized protein</fullName>
    </submittedName>
</protein>
<dbReference type="AlphaFoldDB" id="A0A8S3H9F3"/>
<sequence length="108" mass="12625">IIKKDPIMTQLLMIVMIFSKGLSANDGDDEQLLNDRTFIFNAQSKYADLLFRYLMEQSSFELAIIKMTRIIEQLLKIQKVARDFQQHIKSQMDATYINPLMKSLLHLT</sequence>
<dbReference type="EMBL" id="CAJOBJ010328062">
    <property type="protein sequence ID" value="CAF5178363.1"/>
    <property type="molecule type" value="Genomic_DNA"/>
</dbReference>